<name>A0AAP0EPM7_9MAGN</name>
<dbReference type="Proteomes" id="UP001419268">
    <property type="component" value="Unassembled WGS sequence"/>
</dbReference>
<dbReference type="AlphaFoldDB" id="A0AAP0EPM7"/>
<dbReference type="EMBL" id="JBBNAG010000011">
    <property type="protein sequence ID" value="KAK9094577.1"/>
    <property type="molecule type" value="Genomic_DNA"/>
</dbReference>
<evidence type="ECO:0000313" key="1">
    <source>
        <dbReference type="EMBL" id="KAK9094577.1"/>
    </source>
</evidence>
<comment type="caution">
    <text evidence="1">The sequence shown here is derived from an EMBL/GenBank/DDBJ whole genome shotgun (WGS) entry which is preliminary data.</text>
</comment>
<sequence length="61" mass="7194">MRLSFLIFLSSLDFGREGKKCFQSLLELALQMWSPFEWGFLIEDAHLNILEIEQSEKEITD</sequence>
<gene>
    <name evidence="1" type="ORF">Scep_026046</name>
</gene>
<evidence type="ECO:0000313" key="2">
    <source>
        <dbReference type="Proteomes" id="UP001419268"/>
    </source>
</evidence>
<accession>A0AAP0EPM7</accession>
<protein>
    <submittedName>
        <fullName evidence="1">Uncharacterized protein</fullName>
    </submittedName>
</protein>
<organism evidence="1 2">
    <name type="scientific">Stephania cephalantha</name>
    <dbReference type="NCBI Taxonomy" id="152367"/>
    <lineage>
        <taxon>Eukaryota</taxon>
        <taxon>Viridiplantae</taxon>
        <taxon>Streptophyta</taxon>
        <taxon>Embryophyta</taxon>
        <taxon>Tracheophyta</taxon>
        <taxon>Spermatophyta</taxon>
        <taxon>Magnoliopsida</taxon>
        <taxon>Ranunculales</taxon>
        <taxon>Menispermaceae</taxon>
        <taxon>Menispermoideae</taxon>
        <taxon>Cissampelideae</taxon>
        <taxon>Stephania</taxon>
    </lineage>
</organism>
<keyword evidence="2" id="KW-1185">Reference proteome</keyword>
<proteinExistence type="predicted"/>
<reference evidence="1 2" key="1">
    <citation type="submission" date="2024-01" db="EMBL/GenBank/DDBJ databases">
        <title>Genome assemblies of Stephania.</title>
        <authorList>
            <person name="Yang L."/>
        </authorList>
    </citation>
    <scope>NUCLEOTIDE SEQUENCE [LARGE SCALE GENOMIC DNA]</scope>
    <source>
        <strain evidence="1">JXDWG</strain>
        <tissue evidence="1">Leaf</tissue>
    </source>
</reference>